<evidence type="ECO:0000256" key="1">
    <source>
        <dbReference type="ARBA" id="ARBA00010088"/>
    </source>
</evidence>
<dbReference type="Pfam" id="PF08386">
    <property type="entry name" value="Abhydrolase_4"/>
    <property type="match status" value="1"/>
</dbReference>
<accession>A0ABV6P549</accession>
<evidence type="ECO:0000259" key="5">
    <source>
        <dbReference type="Pfam" id="PF00561"/>
    </source>
</evidence>
<dbReference type="Proteomes" id="UP001589894">
    <property type="component" value="Unassembled WGS sequence"/>
</dbReference>
<evidence type="ECO:0000256" key="4">
    <source>
        <dbReference type="SAM" id="SignalP"/>
    </source>
</evidence>
<reference evidence="7 8" key="1">
    <citation type="submission" date="2024-09" db="EMBL/GenBank/DDBJ databases">
        <authorList>
            <person name="Sun Q."/>
            <person name="Mori K."/>
        </authorList>
    </citation>
    <scope>NUCLEOTIDE SEQUENCE [LARGE SCALE GENOMIC DNA]</scope>
    <source>
        <strain evidence="7 8">TBRC 2205</strain>
    </source>
</reference>
<dbReference type="SUPFAM" id="SSF53474">
    <property type="entry name" value="alpha/beta-Hydrolases"/>
    <property type="match status" value="1"/>
</dbReference>
<dbReference type="EMBL" id="JBHLUE010000032">
    <property type="protein sequence ID" value="MFC0568135.1"/>
    <property type="molecule type" value="Genomic_DNA"/>
</dbReference>
<protein>
    <submittedName>
        <fullName evidence="7">Alpha/beta fold hydrolase</fullName>
    </submittedName>
</protein>
<dbReference type="PANTHER" id="PTHR43248:SF25">
    <property type="entry name" value="AB HYDROLASE-1 DOMAIN-CONTAINING PROTEIN-RELATED"/>
    <property type="match status" value="1"/>
</dbReference>
<dbReference type="InterPro" id="IPR029058">
    <property type="entry name" value="AB_hydrolase_fold"/>
</dbReference>
<dbReference type="Pfam" id="PF00561">
    <property type="entry name" value="Abhydrolase_1"/>
    <property type="match status" value="1"/>
</dbReference>
<keyword evidence="8" id="KW-1185">Reference proteome</keyword>
<gene>
    <name evidence="7" type="ORF">ACFFHU_28825</name>
</gene>
<dbReference type="InterPro" id="IPR051601">
    <property type="entry name" value="Serine_prot/Carboxylest_S33"/>
</dbReference>
<dbReference type="InterPro" id="IPR013595">
    <property type="entry name" value="Pept_S33_TAP-like_C"/>
</dbReference>
<name>A0ABV6P549_9ACTN</name>
<feature type="signal peptide" evidence="4">
    <location>
        <begin position="1"/>
        <end position="28"/>
    </location>
</feature>
<feature type="compositionally biased region" description="Low complexity" evidence="3">
    <location>
        <begin position="35"/>
        <end position="53"/>
    </location>
</feature>
<feature type="compositionally biased region" description="Low complexity" evidence="3">
    <location>
        <begin position="443"/>
        <end position="475"/>
    </location>
</feature>
<feature type="chain" id="PRO_5046162411" evidence="4">
    <location>
        <begin position="29"/>
        <end position="672"/>
    </location>
</feature>
<dbReference type="RefSeq" id="WP_377343586.1">
    <property type="nucleotide sequence ID" value="NZ_JBHLUE010000032.1"/>
</dbReference>
<feature type="region of interest" description="Disordered" evidence="3">
    <location>
        <begin position="27"/>
        <end position="88"/>
    </location>
</feature>
<evidence type="ECO:0000313" key="8">
    <source>
        <dbReference type="Proteomes" id="UP001589894"/>
    </source>
</evidence>
<organism evidence="7 8">
    <name type="scientific">Plantactinospora siamensis</name>
    <dbReference type="NCBI Taxonomy" id="555372"/>
    <lineage>
        <taxon>Bacteria</taxon>
        <taxon>Bacillati</taxon>
        <taxon>Actinomycetota</taxon>
        <taxon>Actinomycetes</taxon>
        <taxon>Micromonosporales</taxon>
        <taxon>Micromonosporaceae</taxon>
        <taxon>Plantactinospora</taxon>
    </lineage>
</organism>
<keyword evidence="2 7" id="KW-0378">Hydrolase</keyword>
<feature type="domain" description="AB hydrolase-1" evidence="5">
    <location>
        <begin position="143"/>
        <end position="294"/>
    </location>
</feature>
<feature type="domain" description="Peptidase S33 tripeptidyl aminopeptidase-like C-terminal" evidence="6">
    <location>
        <begin position="539"/>
        <end position="643"/>
    </location>
</feature>
<evidence type="ECO:0000313" key="7">
    <source>
        <dbReference type="EMBL" id="MFC0568135.1"/>
    </source>
</evidence>
<dbReference type="Gene3D" id="3.40.50.1820">
    <property type="entry name" value="alpha/beta hydrolase"/>
    <property type="match status" value="1"/>
</dbReference>
<dbReference type="GO" id="GO:0016787">
    <property type="term" value="F:hydrolase activity"/>
    <property type="evidence" value="ECO:0007669"/>
    <property type="project" value="UniProtKB-KW"/>
</dbReference>
<comment type="caution">
    <text evidence="7">The sequence shown here is derived from an EMBL/GenBank/DDBJ whole genome shotgun (WGS) entry which is preliminary data.</text>
</comment>
<comment type="similarity">
    <text evidence="1">Belongs to the peptidase S33 family.</text>
</comment>
<proteinExistence type="inferred from homology"/>
<evidence type="ECO:0000259" key="6">
    <source>
        <dbReference type="Pfam" id="PF08386"/>
    </source>
</evidence>
<dbReference type="InterPro" id="IPR000073">
    <property type="entry name" value="AB_hydrolase_1"/>
</dbReference>
<evidence type="ECO:0000256" key="3">
    <source>
        <dbReference type="SAM" id="MobiDB-lite"/>
    </source>
</evidence>
<evidence type="ECO:0000256" key="2">
    <source>
        <dbReference type="ARBA" id="ARBA00022801"/>
    </source>
</evidence>
<dbReference type="PANTHER" id="PTHR43248">
    <property type="entry name" value="2-SUCCINYL-6-HYDROXY-2,4-CYCLOHEXADIENE-1-CARBOXYLATE SYNTHASE"/>
    <property type="match status" value="1"/>
</dbReference>
<feature type="region of interest" description="Disordered" evidence="3">
    <location>
        <begin position="439"/>
        <end position="497"/>
    </location>
</feature>
<keyword evidence="4" id="KW-0732">Signal</keyword>
<sequence length="672" mass="71040">MRLPRRFVVAGVAGTVLLGLSGVAPVAAEPPRSQPTAPSAAARGAGPSTATPGDAGPSTATLGDAGPSTATPPAPRGPDRTSAVEARRVDRVPAPRIGWYGCYDDAECATVRLPLDYDRPRGATTEVALLRVRARDQRHRIGTLFVNPGGPGISATDFALYAPSLLSASVLDRFDIVGFDPRGVGASEQLRCFRTVREQTRAYAALTVPFPVGAKEERAYIASAKAVGRACSTTGRRLAGAMSTAEVARDMDVLRRAVGDAKLSYLGFSYGSVLGQYYANMFPDRVRAITVDGVLDPRAWVGDRNTPDLLHDDRLRSADGSYRALHEILTRCAKAGARLCPLAGSGDPVASFDLVARRLRAHPVVIDDPDAGRTVVTYAIFIAAVLYDLYTPDGFTDLVEVVRQLLALTEPARGADARSVVPRARPAADGAALVRLLDPVLTPRPGGPARSRPAGGSAGRPRAGASARSWRAGGPADRRVRVGGPGRSPRPDGPAWTPGFDFPYDTSLEPGSAVTCTDAVHPARAEQWPALTARADRRAPYFGRIWSWSTAICARATWTVRDEDAYTGPFDRWTAAPVLVVGDYWDPATNYAGAVSAAALLPNSRLLSSDSWGHTAYGTSECVTGAVDAYLLSGTLPETLAVCVGDIQPFATPRADARTGPNAAALARRERT</sequence>